<feature type="domain" description="C2H2-type" evidence="10">
    <location>
        <begin position="95"/>
        <end position="124"/>
    </location>
</feature>
<evidence type="ECO:0000256" key="4">
    <source>
        <dbReference type="ARBA" id="ARBA00022833"/>
    </source>
</evidence>
<gene>
    <name evidence="11" type="ORF">CDL15_Pgr004268</name>
</gene>
<keyword evidence="2" id="KW-0479">Metal-binding</keyword>
<keyword evidence="6" id="KW-0804">Transcription</keyword>
<evidence type="ECO:0000313" key="12">
    <source>
        <dbReference type="Proteomes" id="UP000197138"/>
    </source>
</evidence>
<feature type="region of interest" description="Disordered" evidence="9">
    <location>
        <begin position="41"/>
        <end position="66"/>
    </location>
</feature>
<dbReference type="PROSITE" id="PS50157">
    <property type="entry name" value="ZINC_FINGER_C2H2_2"/>
    <property type="match status" value="7"/>
</dbReference>
<evidence type="ECO:0000256" key="8">
    <source>
        <dbReference type="PROSITE-ProRule" id="PRU00042"/>
    </source>
</evidence>
<dbReference type="InterPro" id="IPR013087">
    <property type="entry name" value="Znf_C2H2_type"/>
</dbReference>
<keyword evidence="5" id="KW-0805">Transcription regulation</keyword>
<dbReference type="SUPFAM" id="SSF57667">
    <property type="entry name" value="beta-beta-alpha zinc fingers"/>
    <property type="match status" value="4"/>
</dbReference>
<dbReference type="InterPro" id="IPR051061">
    <property type="entry name" value="Zinc_finger_trans_reg"/>
</dbReference>
<evidence type="ECO:0000256" key="9">
    <source>
        <dbReference type="SAM" id="MobiDB-lite"/>
    </source>
</evidence>
<feature type="domain" description="C2H2-type" evidence="10">
    <location>
        <begin position="19"/>
        <end position="47"/>
    </location>
</feature>
<comment type="subcellular location">
    <subcellularLocation>
        <location evidence="1">Nucleus</location>
    </subcellularLocation>
</comment>
<evidence type="ECO:0000256" key="2">
    <source>
        <dbReference type="ARBA" id="ARBA00022723"/>
    </source>
</evidence>
<dbReference type="PANTHER" id="PTHR46179:SF13">
    <property type="entry name" value="C2H2-TYPE DOMAIN-CONTAINING PROTEIN"/>
    <property type="match status" value="1"/>
</dbReference>
<evidence type="ECO:0000256" key="3">
    <source>
        <dbReference type="ARBA" id="ARBA00022771"/>
    </source>
</evidence>
<sequence length="378" mass="43518">MAEDVGERVGSIFRDIRRYNCDYCGICRSKKSLITSHILSSHKDEVEKEKKEPAESVENTEGKKSKNTCEECGATFKKPAYLRQHMQSHSLERPFQCSVEDCHASYRRKDHLARHLLQHEGKLFTCPLDGCNRSFAYQGNMKRHLKEMHDNESPSTSSGCPSPKQYACPEPGCGKVFRFASRLRKHEDSHVKLEMTEAFCCECMKSFSTVDCLKAHILSCHQHTICEICGTKQLRKNMKRHLRLHKAKPSPNSKVIKCHFPDCQHTFSTQSNLRIHVKAVHLNLKPFVCCYKECGKRFSYKHVRDNHEKTGCHVYTPGDFAELDEQFQSRPRGGRKRKCPTIESLLRKRLHPSIKVAKVVDDLIRMVVGLNEAFIARI</sequence>
<dbReference type="EMBL" id="MTKT01001810">
    <property type="protein sequence ID" value="OWM83837.1"/>
    <property type="molecule type" value="Genomic_DNA"/>
</dbReference>
<feature type="domain" description="C2H2-type" evidence="10">
    <location>
        <begin position="124"/>
        <end position="154"/>
    </location>
</feature>
<dbReference type="GO" id="GO:0006357">
    <property type="term" value="P:regulation of transcription by RNA polymerase II"/>
    <property type="evidence" value="ECO:0007669"/>
    <property type="project" value="TreeGrafter"/>
</dbReference>
<dbReference type="GO" id="GO:0005730">
    <property type="term" value="C:nucleolus"/>
    <property type="evidence" value="ECO:0007669"/>
    <property type="project" value="TreeGrafter"/>
</dbReference>
<feature type="domain" description="C2H2-type" evidence="10">
    <location>
        <begin position="166"/>
        <end position="195"/>
    </location>
</feature>
<evidence type="ECO:0000259" key="10">
    <source>
        <dbReference type="PROSITE" id="PS50157"/>
    </source>
</evidence>
<feature type="domain" description="C2H2-type" evidence="10">
    <location>
        <begin position="287"/>
        <end position="313"/>
    </location>
</feature>
<accession>A0A218XFU9</accession>
<keyword evidence="3 8" id="KW-0863">Zinc-finger</keyword>
<dbReference type="InterPro" id="IPR036236">
    <property type="entry name" value="Znf_C2H2_sf"/>
</dbReference>
<dbReference type="PANTHER" id="PTHR46179">
    <property type="entry name" value="ZINC FINGER PROTEIN"/>
    <property type="match status" value="1"/>
</dbReference>
<dbReference type="Gene3D" id="3.30.160.60">
    <property type="entry name" value="Classic Zinc Finger"/>
    <property type="match status" value="5"/>
</dbReference>
<dbReference type="Proteomes" id="UP000197138">
    <property type="component" value="Unassembled WGS sequence"/>
</dbReference>
<dbReference type="Pfam" id="PF00096">
    <property type="entry name" value="zf-C2H2"/>
    <property type="match status" value="5"/>
</dbReference>
<dbReference type="GO" id="GO:0008270">
    <property type="term" value="F:zinc ion binding"/>
    <property type="evidence" value="ECO:0007669"/>
    <property type="project" value="UniProtKB-KW"/>
</dbReference>
<organism evidence="11 12">
    <name type="scientific">Punica granatum</name>
    <name type="common">Pomegranate</name>
    <dbReference type="NCBI Taxonomy" id="22663"/>
    <lineage>
        <taxon>Eukaryota</taxon>
        <taxon>Viridiplantae</taxon>
        <taxon>Streptophyta</taxon>
        <taxon>Embryophyta</taxon>
        <taxon>Tracheophyta</taxon>
        <taxon>Spermatophyta</taxon>
        <taxon>Magnoliopsida</taxon>
        <taxon>eudicotyledons</taxon>
        <taxon>Gunneridae</taxon>
        <taxon>Pentapetalae</taxon>
        <taxon>rosids</taxon>
        <taxon>malvids</taxon>
        <taxon>Myrtales</taxon>
        <taxon>Lythraceae</taxon>
        <taxon>Punica</taxon>
    </lineage>
</organism>
<evidence type="ECO:0000256" key="6">
    <source>
        <dbReference type="ARBA" id="ARBA00023163"/>
    </source>
</evidence>
<evidence type="ECO:0000256" key="1">
    <source>
        <dbReference type="ARBA" id="ARBA00004123"/>
    </source>
</evidence>
<evidence type="ECO:0000256" key="7">
    <source>
        <dbReference type="ARBA" id="ARBA00023242"/>
    </source>
</evidence>
<dbReference type="GO" id="GO:0080084">
    <property type="term" value="F:5S rDNA binding"/>
    <property type="evidence" value="ECO:0007669"/>
    <property type="project" value="TreeGrafter"/>
</dbReference>
<evidence type="ECO:0000313" key="11">
    <source>
        <dbReference type="EMBL" id="OWM83837.1"/>
    </source>
</evidence>
<feature type="domain" description="C2H2-type" evidence="10">
    <location>
        <begin position="256"/>
        <end position="286"/>
    </location>
</feature>
<evidence type="ECO:0000256" key="5">
    <source>
        <dbReference type="ARBA" id="ARBA00023015"/>
    </source>
</evidence>
<keyword evidence="7" id="KW-0539">Nucleus</keyword>
<feature type="domain" description="C2H2-type" evidence="10">
    <location>
        <begin position="67"/>
        <end position="94"/>
    </location>
</feature>
<dbReference type="GO" id="GO:0003700">
    <property type="term" value="F:DNA-binding transcription factor activity"/>
    <property type="evidence" value="ECO:0007669"/>
    <property type="project" value="TreeGrafter"/>
</dbReference>
<keyword evidence="4" id="KW-0862">Zinc</keyword>
<protein>
    <recommendedName>
        <fullName evidence="10">C2H2-type domain-containing protein</fullName>
    </recommendedName>
</protein>
<reference evidence="12" key="1">
    <citation type="journal article" date="2017" name="Plant J.">
        <title>The pomegranate (Punica granatum L.) genome and the genomics of punicalagin biosynthesis.</title>
        <authorList>
            <person name="Qin G."/>
            <person name="Xu C."/>
            <person name="Ming R."/>
            <person name="Tang H."/>
            <person name="Guyot R."/>
            <person name="Kramer E.M."/>
            <person name="Hu Y."/>
            <person name="Yi X."/>
            <person name="Qi Y."/>
            <person name="Xu X."/>
            <person name="Gao Z."/>
            <person name="Pan H."/>
            <person name="Jian J."/>
            <person name="Tian Y."/>
            <person name="Yue Z."/>
            <person name="Xu Y."/>
        </authorList>
    </citation>
    <scope>NUCLEOTIDE SEQUENCE [LARGE SCALE GENOMIC DNA]</scope>
    <source>
        <strain evidence="12">cv. Dabenzi</strain>
    </source>
</reference>
<proteinExistence type="predicted"/>
<dbReference type="AlphaFoldDB" id="A0A218XFU9"/>
<dbReference type="PROSITE" id="PS00028">
    <property type="entry name" value="ZINC_FINGER_C2H2_1"/>
    <property type="match status" value="7"/>
</dbReference>
<dbReference type="SMART" id="SM00355">
    <property type="entry name" value="ZnF_C2H2"/>
    <property type="match status" value="9"/>
</dbReference>
<comment type="caution">
    <text evidence="11">The sequence shown here is derived from an EMBL/GenBank/DDBJ whole genome shotgun (WGS) entry which is preliminary data.</text>
</comment>
<name>A0A218XFU9_PUNGR</name>